<name>A0ABR7SWQ4_HELCL</name>
<evidence type="ECO:0000313" key="1">
    <source>
        <dbReference type="EMBL" id="MBC9782987.1"/>
    </source>
</evidence>
<gene>
    <name evidence="1" type="ORF">H1S01_00510</name>
</gene>
<dbReference type="Proteomes" id="UP000617402">
    <property type="component" value="Unassembled WGS sequence"/>
</dbReference>
<dbReference type="RefSeq" id="WP_188038181.1">
    <property type="nucleotide sequence ID" value="NZ_JACVHF010000001.1"/>
</dbReference>
<accession>A0ABR7SWQ4</accession>
<organism evidence="1 2">
    <name type="scientific">Heliobacterium chlorum</name>
    <dbReference type="NCBI Taxonomy" id="2698"/>
    <lineage>
        <taxon>Bacteria</taxon>
        <taxon>Bacillati</taxon>
        <taxon>Bacillota</taxon>
        <taxon>Clostridia</taxon>
        <taxon>Eubacteriales</taxon>
        <taxon>Heliobacteriaceae</taxon>
        <taxon>Heliobacterium</taxon>
    </lineage>
</organism>
<dbReference type="EMBL" id="JACVHF010000001">
    <property type="protein sequence ID" value="MBC9782987.1"/>
    <property type="molecule type" value="Genomic_DNA"/>
</dbReference>
<protein>
    <recommendedName>
        <fullName evidence="3">Restriction endonuclease</fullName>
    </recommendedName>
</protein>
<comment type="caution">
    <text evidence="1">The sequence shown here is derived from an EMBL/GenBank/DDBJ whole genome shotgun (WGS) entry which is preliminary data.</text>
</comment>
<sequence length="196" mass="22238">MLTYEEVWDDLLSALDEAGLEPFDVQNFIETGTCLREFRCFCQVPGASTGSEIKTEIAFVWDAVMTAHSVYGLEAAPQRGFSRSMTPDFARRDGFGNALELEIKYYFPAKNFESAGFLTRTVQNIIMTIVDHQNFPEVNFEISVAPDHVVTVHRACAFYRWPVPLDTERLKLTPLCKEIARVLQALHHSGHFEESV</sequence>
<proteinExistence type="predicted"/>
<keyword evidence="2" id="KW-1185">Reference proteome</keyword>
<evidence type="ECO:0008006" key="3">
    <source>
        <dbReference type="Google" id="ProtNLM"/>
    </source>
</evidence>
<evidence type="ECO:0000313" key="2">
    <source>
        <dbReference type="Proteomes" id="UP000617402"/>
    </source>
</evidence>
<reference evidence="1 2" key="1">
    <citation type="submission" date="2020-07" db="EMBL/GenBank/DDBJ databases">
        <title>Draft whole-genome sequence of Heliobacterium chlorum DSM 3682, type strain.</title>
        <authorList>
            <person name="Kyndt J.A."/>
            <person name="Meyer T.E."/>
            <person name="Imhoff J.F."/>
        </authorList>
    </citation>
    <scope>NUCLEOTIDE SEQUENCE [LARGE SCALE GENOMIC DNA]</scope>
    <source>
        <strain evidence="1 2">DSM 3682</strain>
    </source>
</reference>